<dbReference type="EMBL" id="SMRT01000003">
    <property type="protein sequence ID" value="TDF98732.1"/>
    <property type="molecule type" value="Genomic_DNA"/>
</dbReference>
<dbReference type="RefSeq" id="WP_133227067.1">
    <property type="nucleotide sequence ID" value="NZ_SMRT01000003.1"/>
</dbReference>
<name>A0A4R5KTH1_9BACL</name>
<dbReference type="Proteomes" id="UP000295636">
    <property type="component" value="Unassembled WGS sequence"/>
</dbReference>
<keyword evidence="3" id="KW-1185">Reference proteome</keyword>
<comment type="caution">
    <text evidence="2">The sequence shown here is derived from an EMBL/GenBank/DDBJ whole genome shotgun (WGS) entry which is preliminary data.</text>
</comment>
<evidence type="ECO:0000313" key="3">
    <source>
        <dbReference type="Proteomes" id="UP000295636"/>
    </source>
</evidence>
<dbReference type="Pfam" id="PF06283">
    <property type="entry name" value="ThuA"/>
    <property type="match status" value="1"/>
</dbReference>
<evidence type="ECO:0000259" key="1">
    <source>
        <dbReference type="Pfam" id="PF06283"/>
    </source>
</evidence>
<protein>
    <submittedName>
        <fullName evidence="2">Trehalose utilization</fullName>
    </submittedName>
</protein>
<dbReference type="InterPro" id="IPR029062">
    <property type="entry name" value="Class_I_gatase-like"/>
</dbReference>
<proteinExistence type="predicted"/>
<gene>
    <name evidence="2" type="ORF">E1757_09380</name>
</gene>
<evidence type="ECO:0000313" key="2">
    <source>
        <dbReference type="EMBL" id="TDF98732.1"/>
    </source>
</evidence>
<dbReference type="OrthoDB" id="9812305at2"/>
<accession>A0A4R5KTH1</accession>
<dbReference type="Gene3D" id="3.40.50.880">
    <property type="match status" value="1"/>
</dbReference>
<reference evidence="2 3" key="1">
    <citation type="submission" date="2019-03" db="EMBL/GenBank/DDBJ databases">
        <title>This is whole genome sequence of Paenibacillus sp MS74 strain.</title>
        <authorList>
            <person name="Trinh H.N."/>
        </authorList>
    </citation>
    <scope>NUCLEOTIDE SEQUENCE [LARGE SCALE GENOMIC DNA]</scope>
    <source>
        <strain evidence="2 3">MS74</strain>
    </source>
</reference>
<dbReference type="AlphaFoldDB" id="A0A4R5KTH1"/>
<dbReference type="SUPFAM" id="SSF52317">
    <property type="entry name" value="Class I glutamine amidotransferase-like"/>
    <property type="match status" value="1"/>
</dbReference>
<sequence length="215" mass="23879">MKTIYAIVGDFYHAETVIQSSLSLALQPLTEGGSYRLAYISADDLVGRLDDKPAAVILFKEDRVNPGDETVRHWLTEDISTALTRYVEEGGGFVAWHSGLASYPSDSAFVRMLRGHFEYHPSKHQMVSYTGVLPADRSRETAFDILDEHYFVICDEPNTTVFLHSDSIDGHSIAGWTHSFGQGKVCCVTPAHNKEGLLHEGMLELLRSAVLSCCR</sequence>
<organism evidence="2 3">
    <name type="scientific">Paenibacillus piri</name>
    <dbReference type="NCBI Taxonomy" id="2547395"/>
    <lineage>
        <taxon>Bacteria</taxon>
        <taxon>Bacillati</taxon>
        <taxon>Bacillota</taxon>
        <taxon>Bacilli</taxon>
        <taxon>Bacillales</taxon>
        <taxon>Paenibacillaceae</taxon>
        <taxon>Paenibacillus</taxon>
    </lineage>
</organism>
<feature type="domain" description="ThuA-like" evidence="1">
    <location>
        <begin position="73"/>
        <end position="210"/>
    </location>
</feature>
<dbReference type="InterPro" id="IPR029010">
    <property type="entry name" value="ThuA-like"/>
</dbReference>